<dbReference type="AlphaFoldDB" id="A0A9D1GY16"/>
<dbReference type="Pfam" id="PF17754">
    <property type="entry name" value="TetR_C_14"/>
    <property type="match status" value="1"/>
</dbReference>
<accession>A0A9D1GY16</accession>
<gene>
    <name evidence="6" type="ORF">IAA98_05685</name>
</gene>
<dbReference type="Pfam" id="PF00440">
    <property type="entry name" value="TetR_N"/>
    <property type="match status" value="1"/>
</dbReference>
<feature type="DNA-binding region" description="H-T-H motif" evidence="4">
    <location>
        <begin position="41"/>
        <end position="60"/>
    </location>
</feature>
<evidence type="ECO:0000313" key="7">
    <source>
        <dbReference type="Proteomes" id="UP000886842"/>
    </source>
</evidence>
<proteinExistence type="predicted"/>
<dbReference type="Proteomes" id="UP000886842">
    <property type="component" value="Unassembled WGS sequence"/>
</dbReference>
<evidence type="ECO:0000256" key="1">
    <source>
        <dbReference type="ARBA" id="ARBA00023015"/>
    </source>
</evidence>
<dbReference type="InterPro" id="IPR023772">
    <property type="entry name" value="DNA-bd_HTH_TetR-type_CS"/>
</dbReference>
<keyword evidence="3" id="KW-0804">Transcription</keyword>
<keyword evidence="2 4" id="KW-0238">DNA-binding</keyword>
<name>A0A9D1GY16_9ACTN</name>
<dbReference type="InterPro" id="IPR001647">
    <property type="entry name" value="HTH_TetR"/>
</dbReference>
<dbReference type="InterPro" id="IPR009057">
    <property type="entry name" value="Homeodomain-like_sf"/>
</dbReference>
<dbReference type="Gene3D" id="1.10.10.60">
    <property type="entry name" value="Homeodomain-like"/>
    <property type="match status" value="1"/>
</dbReference>
<evidence type="ECO:0000259" key="5">
    <source>
        <dbReference type="PROSITE" id="PS50977"/>
    </source>
</evidence>
<dbReference type="InterPro" id="IPR041347">
    <property type="entry name" value="MftR_C"/>
</dbReference>
<keyword evidence="1" id="KW-0805">Transcription regulation</keyword>
<dbReference type="EMBL" id="DVLP01000172">
    <property type="protein sequence ID" value="HIT75058.1"/>
    <property type="molecule type" value="Genomic_DNA"/>
</dbReference>
<dbReference type="PANTHER" id="PTHR30055">
    <property type="entry name" value="HTH-TYPE TRANSCRIPTIONAL REGULATOR RUTR"/>
    <property type="match status" value="1"/>
</dbReference>
<evidence type="ECO:0000256" key="3">
    <source>
        <dbReference type="ARBA" id="ARBA00023163"/>
    </source>
</evidence>
<reference evidence="6" key="2">
    <citation type="journal article" date="2021" name="PeerJ">
        <title>Extensive microbial diversity within the chicken gut microbiome revealed by metagenomics and culture.</title>
        <authorList>
            <person name="Gilroy R."/>
            <person name="Ravi A."/>
            <person name="Getino M."/>
            <person name="Pursley I."/>
            <person name="Horton D.L."/>
            <person name="Alikhan N.F."/>
            <person name="Baker D."/>
            <person name="Gharbi K."/>
            <person name="Hall N."/>
            <person name="Watson M."/>
            <person name="Adriaenssens E.M."/>
            <person name="Foster-Nyarko E."/>
            <person name="Jarju S."/>
            <person name="Secka A."/>
            <person name="Antonio M."/>
            <person name="Oren A."/>
            <person name="Chaudhuri R.R."/>
            <person name="La Ragione R."/>
            <person name="Hildebrand F."/>
            <person name="Pallen M.J."/>
        </authorList>
    </citation>
    <scope>NUCLEOTIDE SEQUENCE</scope>
    <source>
        <strain evidence="6">ChiGjej1B1-24693</strain>
    </source>
</reference>
<evidence type="ECO:0000256" key="2">
    <source>
        <dbReference type="ARBA" id="ARBA00023125"/>
    </source>
</evidence>
<evidence type="ECO:0000256" key="4">
    <source>
        <dbReference type="PROSITE-ProRule" id="PRU00335"/>
    </source>
</evidence>
<dbReference type="PRINTS" id="PR00455">
    <property type="entry name" value="HTHTETR"/>
</dbReference>
<evidence type="ECO:0000313" key="6">
    <source>
        <dbReference type="EMBL" id="HIT75058.1"/>
    </source>
</evidence>
<feature type="domain" description="HTH tetR-type" evidence="5">
    <location>
        <begin position="18"/>
        <end position="78"/>
    </location>
</feature>
<protein>
    <submittedName>
        <fullName evidence="6">TetR family transcriptional regulator</fullName>
    </submittedName>
</protein>
<dbReference type="Gene3D" id="1.10.357.10">
    <property type="entry name" value="Tetracycline Repressor, domain 2"/>
    <property type="match status" value="1"/>
</dbReference>
<comment type="caution">
    <text evidence="6">The sequence shown here is derived from an EMBL/GenBank/DDBJ whole genome shotgun (WGS) entry which is preliminary data.</text>
</comment>
<sequence>MTTEVASPPAGLRERKKQQTRAALHRSALELVSANGVCQVTTEQIAERAGVSARTFFNYFPTKESAILGMGPDQAGRVAQWLRDEPAEVTPEEAVRSCFTRYALELAADKDLWKLRHSVVRSNPSITQAMAAISSAVERAVAEALAERMGVSPQDDLRPHLVVSVIWAAIRAGLAHSREHEVPVQEAIDETLGLFDDWAHTTAGPPIRSTS</sequence>
<reference evidence="6" key="1">
    <citation type="submission" date="2020-10" db="EMBL/GenBank/DDBJ databases">
        <authorList>
            <person name="Gilroy R."/>
        </authorList>
    </citation>
    <scope>NUCLEOTIDE SEQUENCE</scope>
    <source>
        <strain evidence="6">ChiGjej1B1-24693</strain>
    </source>
</reference>
<dbReference type="InterPro" id="IPR050109">
    <property type="entry name" value="HTH-type_TetR-like_transc_reg"/>
</dbReference>
<dbReference type="SUPFAM" id="SSF46689">
    <property type="entry name" value="Homeodomain-like"/>
    <property type="match status" value="1"/>
</dbReference>
<dbReference type="PANTHER" id="PTHR30055:SF238">
    <property type="entry name" value="MYCOFACTOCIN BIOSYNTHESIS TRANSCRIPTIONAL REGULATOR MFTR-RELATED"/>
    <property type="match status" value="1"/>
</dbReference>
<dbReference type="PROSITE" id="PS50977">
    <property type="entry name" value="HTH_TETR_2"/>
    <property type="match status" value="1"/>
</dbReference>
<dbReference type="GO" id="GO:0003700">
    <property type="term" value="F:DNA-binding transcription factor activity"/>
    <property type="evidence" value="ECO:0007669"/>
    <property type="project" value="TreeGrafter"/>
</dbReference>
<organism evidence="6 7">
    <name type="scientific">Candidatus Avipropionibacterium avicola</name>
    <dbReference type="NCBI Taxonomy" id="2840701"/>
    <lineage>
        <taxon>Bacteria</taxon>
        <taxon>Bacillati</taxon>
        <taxon>Actinomycetota</taxon>
        <taxon>Actinomycetes</taxon>
        <taxon>Propionibacteriales</taxon>
        <taxon>Propionibacteriaceae</taxon>
        <taxon>Propionibacteriaceae incertae sedis</taxon>
        <taxon>Candidatus Avipropionibacterium</taxon>
    </lineage>
</organism>
<dbReference type="PROSITE" id="PS01081">
    <property type="entry name" value="HTH_TETR_1"/>
    <property type="match status" value="1"/>
</dbReference>
<dbReference type="GO" id="GO:0000976">
    <property type="term" value="F:transcription cis-regulatory region binding"/>
    <property type="evidence" value="ECO:0007669"/>
    <property type="project" value="TreeGrafter"/>
</dbReference>